<keyword evidence="2" id="KW-1185">Reference proteome</keyword>
<evidence type="ECO:0000313" key="1">
    <source>
        <dbReference type="EMBL" id="RHJ89355.1"/>
    </source>
</evidence>
<dbReference type="AlphaFoldDB" id="A0A415E6T1"/>
<sequence length="77" mass="8713">MARLFVFADRPAAAATVILCFWGKIALPCTRLPSQMPVDLSWIYAAELSLCREIKNMAKAQNNREDHMPSYGLTEIR</sequence>
<comment type="caution">
    <text evidence="1">The sequence shown here is derived from an EMBL/GenBank/DDBJ whole genome shotgun (WGS) entry which is preliminary data.</text>
</comment>
<dbReference type="EMBL" id="QRMS01000001">
    <property type="protein sequence ID" value="RHJ89355.1"/>
    <property type="molecule type" value="Genomic_DNA"/>
</dbReference>
<gene>
    <name evidence="1" type="ORF">DW099_01910</name>
</gene>
<dbReference type="Proteomes" id="UP000284841">
    <property type="component" value="Unassembled WGS sequence"/>
</dbReference>
<reference evidence="1 2" key="1">
    <citation type="submission" date="2018-08" db="EMBL/GenBank/DDBJ databases">
        <title>A genome reference for cultivated species of the human gut microbiota.</title>
        <authorList>
            <person name="Zou Y."/>
            <person name="Xue W."/>
            <person name="Luo G."/>
        </authorList>
    </citation>
    <scope>NUCLEOTIDE SEQUENCE [LARGE SCALE GENOMIC DNA]</scope>
    <source>
        <strain evidence="1 2">AM07-24</strain>
    </source>
</reference>
<proteinExistence type="predicted"/>
<accession>A0A415E6T1</accession>
<evidence type="ECO:0000313" key="2">
    <source>
        <dbReference type="Proteomes" id="UP000284841"/>
    </source>
</evidence>
<protein>
    <submittedName>
        <fullName evidence="1">Uncharacterized protein</fullName>
    </submittedName>
</protein>
<organism evidence="1 2">
    <name type="scientific">Emergencia timonensis</name>
    <dbReference type="NCBI Taxonomy" id="1776384"/>
    <lineage>
        <taxon>Bacteria</taxon>
        <taxon>Bacillati</taxon>
        <taxon>Bacillota</taxon>
        <taxon>Clostridia</taxon>
        <taxon>Peptostreptococcales</taxon>
        <taxon>Anaerovoracaceae</taxon>
        <taxon>Emergencia</taxon>
    </lineage>
</organism>
<name>A0A415E6T1_9FIRM</name>